<dbReference type="EC" id="5.2.1.8" evidence="2"/>
<evidence type="ECO:0000313" key="7">
    <source>
        <dbReference type="Proteomes" id="UP000053097"/>
    </source>
</evidence>
<dbReference type="InterPro" id="IPR029000">
    <property type="entry name" value="Cyclophilin-like_dom_sf"/>
</dbReference>
<dbReference type="GO" id="GO:0006457">
    <property type="term" value="P:protein folding"/>
    <property type="evidence" value="ECO:0007669"/>
    <property type="project" value="TreeGrafter"/>
</dbReference>
<name>A0A026W1H2_OOCBI</name>
<evidence type="ECO:0000313" key="6">
    <source>
        <dbReference type="EMBL" id="EZA49912.1"/>
    </source>
</evidence>
<dbReference type="Proteomes" id="UP000053097">
    <property type="component" value="Unassembled WGS sequence"/>
</dbReference>
<dbReference type="GO" id="GO:0016018">
    <property type="term" value="F:cyclosporin A binding"/>
    <property type="evidence" value="ECO:0007669"/>
    <property type="project" value="TreeGrafter"/>
</dbReference>
<dbReference type="GO" id="GO:0005737">
    <property type="term" value="C:cytoplasm"/>
    <property type="evidence" value="ECO:0007669"/>
    <property type="project" value="TreeGrafter"/>
</dbReference>
<dbReference type="SUPFAM" id="SSF50891">
    <property type="entry name" value="Cyclophilin-like"/>
    <property type="match status" value="1"/>
</dbReference>
<reference evidence="6 7" key="1">
    <citation type="journal article" date="2014" name="Curr. Biol.">
        <title>The genome of the clonal raider ant Cerapachys biroi.</title>
        <authorList>
            <person name="Oxley P.R."/>
            <person name="Ji L."/>
            <person name="Fetter-Pruneda I."/>
            <person name="McKenzie S.K."/>
            <person name="Li C."/>
            <person name="Hu H."/>
            <person name="Zhang G."/>
            <person name="Kronauer D.J."/>
        </authorList>
    </citation>
    <scope>NUCLEOTIDE SEQUENCE [LARGE SCALE GENOMIC DNA]</scope>
</reference>
<dbReference type="OMA" id="TKGSCIH"/>
<comment type="catalytic activity">
    <reaction evidence="1">
        <text>[protein]-peptidylproline (omega=180) = [protein]-peptidylproline (omega=0)</text>
        <dbReference type="Rhea" id="RHEA:16237"/>
        <dbReference type="Rhea" id="RHEA-COMP:10747"/>
        <dbReference type="Rhea" id="RHEA-COMP:10748"/>
        <dbReference type="ChEBI" id="CHEBI:83833"/>
        <dbReference type="ChEBI" id="CHEBI:83834"/>
        <dbReference type="EC" id="5.2.1.8"/>
    </reaction>
</comment>
<dbReference type="PANTHER" id="PTHR11071:SF561">
    <property type="entry name" value="PEPTIDYL-PROLYL CIS-TRANS ISOMERASE D-RELATED"/>
    <property type="match status" value="1"/>
</dbReference>
<dbReference type="EMBL" id="KK107488">
    <property type="protein sequence ID" value="EZA49912.1"/>
    <property type="molecule type" value="Genomic_DNA"/>
</dbReference>
<evidence type="ECO:0000256" key="1">
    <source>
        <dbReference type="ARBA" id="ARBA00000971"/>
    </source>
</evidence>
<accession>A0A026W1H2</accession>
<keyword evidence="4 6" id="KW-0413">Isomerase</keyword>
<organism evidence="6 7">
    <name type="scientific">Ooceraea biroi</name>
    <name type="common">Clonal raider ant</name>
    <name type="synonym">Cerapachys biroi</name>
    <dbReference type="NCBI Taxonomy" id="2015173"/>
    <lineage>
        <taxon>Eukaryota</taxon>
        <taxon>Metazoa</taxon>
        <taxon>Ecdysozoa</taxon>
        <taxon>Arthropoda</taxon>
        <taxon>Hexapoda</taxon>
        <taxon>Insecta</taxon>
        <taxon>Pterygota</taxon>
        <taxon>Neoptera</taxon>
        <taxon>Endopterygota</taxon>
        <taxon>Hymenoptera</taxon>
        <taxon>Apocrita</taxon>
        <taxon>Aculeata</taxon>
        <taxon>Formicoidea</taxon>
        <taxon>Formicidae</taxon>
        <taxon>Dorylinae</taxon>
        <taxon>Ooceraea</taxon>
    </lineage>
</organism>
<dbReference type="STRING" id="2015173.A0A026W1H2"/>
<gene>
    <name evidence="6" type="ORF">X777_11400</name>
</gene>
<dbReference type="AlphaFoldDB" id="A0A026W1H2"/>
<evidence type="ECO:0000259" key="5">
    <source>
        <dbReference type="PROSITE" id="PS50072"/>
    </source>
</evidence>
<dbReference type="OrthoDB" id="407558at2759"/>
<dbReference type="Gene3D" id="1.25.40.10">
    <property type="entry name" value="Tetratricopeptide repeat domain"/>
    <property type="match status" value="1"/>
</dbReference>
<keyword evidence="7" id="KW-1185">Reference proteome</keyword>
<protein>
    <recommendedName>
        <fullName evidence="2">peptidylprolyl isomerase</fullName>
        <ecNumber evidence="2">5.2.1.8</ecNumber>
    </recommendedName>
</protein>
<dbReference type="Gene3D" id="2.40.100.10">
    <property type="entry name" value="Cyclophilin-like"/>
    <property type="match status" value="1"/>
</dbReference>
<sequence length="324" mass="37559">MSIFNRPYKFPPIQPSPFNREHLLTSSDNIVVFLDIAIGHEKVGRMVIELFKNTVPRAVENFRALCTGEKGEGRHAEKLHYKGSVFYKVVMNSMIQGGDIVNNDGTSGESIYGEYFDDNSWMTMRQHRCCAVLVMANENAKNTNSSKFIINIKPTMQFKNSNNVVFGKVIAGTGILNEINKVQTTEDDVPMEIISIVDCGELKADDDWKLEEEDDTDDVYPPFPVDWQYQLYNTELTYAYMETVIRNIKDSGDYYFAKDEMVDAARKYKKAYRYYTWTLTQWLNDKFEMSLRNLRTEILFSIIDIRLQQEDYRSIIRTSSEASK</sequence>
<proteinExistence type="predicted"/>
<dbReference type="Pfam" id="PF00160">
    <property type="entry name" value="Pro_isomerase"/>
    <property type="match status" value="1"/>
</dbReference>
<dbReference type="InterPro" id="IPR011990">
    <property type="entry name" value="TPR-like_helical_dom_sf"/>
</dbReference>
<dbReference type="PANTHER" id="PTHR11071">
    <property type="entry name" value="PEPTIDYL-PROLYL CIS-TRANS ISOMERASE"/>
    <property type="match status" value="1"/>
</dbReference>
<dbReference type="FunFam" id="2.40.100.10:FF:000025">
    <property type="entry name" value="Peptidyl-prolyl cis-trans isomerase CYP19-2"/>
    <property type="match status" value="1"/>
</dbReference>
<evidence type="ECO:0000256" key="2">
    <source>
        <dbReference type="ARBA" id="ARBA00013194"/>
    </source>
</evidence>
<evidence type="ECO:0000256" key="4">
    <source>
        <dbReference type="ARBA" id="ARBA00023235"/>
    </source>
</evidence>
<feature type="domain" description="PPIase cyclophilin-type" evidence="5">
    <location>
        <begin position="33"/>
        <end position="201"/>
    </location>
</feature>
<dbReference type="PRINTS" id="PR00153">
    <property type="entry name" value="CSAPPISMRASE"/>
</dbReference>
<keyword evidence="3" id="KW-0697">Rotamase</keyword>
<evidence type="ECO:0000256" key="3">
    <source>
        <dbReference type="ARBA" id="ARBA00023110"/>
    </source>
</evidence>
<dbReference type="InterPro" id="IPR002130">
    <property type="entry name" value="Cyclophilin-type_PPIase_dom"/>
</dbReference>
<dbReference type="PROSITE" id="PS50072">
    <property type="entry name" value="CSA_PPIASE_2"/>
    <property type="match status" value="1"/>
</dbReference>
<dbReference type="GO" id="GO:0003755">
    <property type="term" value="F:peptidyl-prolyl cis-trans isomerase activity"/>
    <property type="evidence" value="ECO:0007669"/>
    <property type="project" value="UniProtKB-KW"/>
</dbReference>